<keyword evidence="3" id="KW-1185">Reference proteome</keyword>
<keyword evidence="1" id="KW-0472">Membrane</keyword>
<reference evidence="2 3" key="1">
    <citation type="submission" date="2022-06" db="EMBL/GenBank/DDBJ databases">
        <title>Halogeometricum sp. a new haloarchaeum isolate from saline soil.</title>
        <authorList>
            <person name="Strakova D."/>
            <person name="Galisteo C."/>
            <person name="Sanchez-Porro C."/>
            <person name="Ventosa A."/>
        </authorList>
    </citation>
    <scope>NUCLEOTIDE SEQUENCE [LARGE SCALE GENOMIC DNA]</scope>
    <source>
        <strain evidence="3">S3BR25-2</strain>
    </source>
</reference>
<comment type="caution">
    <text evidence="2">The sequence shown here is derived from an EMBL/GenBank/DDBJ whole genome shotgun (WGS) entry which is preliminary data.</text>
</comment>
<proteinExistence type="predicted"/>
<keyword evidence="1" id="KW-1133">Transmembrane helix</keyword>
<evidence type="ECO:0000256" key="1">
    <source>
        <dbReference type="SAM" id="Phobius"/>
    </source>
</evidence>
<protein>
    <submittedName>
        <fullName evidence="2">Uncharacterized protein</fullName>
    </submittedName>
</protein>
<evidence type="ECO:0000313" key="3">
    <source>
        <dbReference type="Proteomes" id="UP001254813"/>
    </source>
</evidence>
<sequence>MVDCSTFTSNPFADGGNATEFLDAAICTYQMDYGMVLPGSIVWFTVISMMYIRTQSIVMPVIITLLVGAPMITLLPSTAQQMIATGILGGGSALFVLLLQRLDT</sequence>
<dbReference type="Proteomes" id="UP001254813">
    <property type="component" value="Unassembled WGS sequence"/>
</dbReference>
<evidence type="ECO:0000313" key="2">
    <source>
        <dbReference type="EMBL" id="MDS0297107.1"/>
    </source>
</evidence>
<accession>A0ABU2G8G5</accession>
<dbReference type="EMBL" id="JAMQOQ010000014">
    <property type="protein sequence ID" value="MDS0297107.1"/>
    <property type="molecule type" value="Genomic_DNA"/>
</dbReference>
<keyword evidence="1" id="KW-0812">Transmembrane</keyword>
<dbReference type="RefSeq" id="WP_310931049.1">
    <property type="nucleotide sequence ID" value="NZ_JAMQOQ010000014.1"/>
</dbReference>
<name>A0ABU2G8G5_9EURY</name>
<gene>
    <name evidence="2" type="ORF">NDI79_23350</name>
</gene>
<feature type="transmembrane region" description="Helical" evidence="1">
    <location>
        <begin position="57"/>
        <end position="75"/>
    </location>
</feature>
<feature type="transmembrane region" description="Helical" evidence="1">
    <location>
        <begin position="81"/>
        <end position="99"/>
    </location>
</feature>
<organism evidence="2 3">
    <name type="scientific">Halogeometricum luteum</name>
    <dbReference type="NCBI Taxonomy" id="2950537"/>
    <lineage>
        <taxon>Archaea</taxon>
        <taxon>Methanobacteriati</taxon>
        <taxon>Methanobacteriota</taxon>
        <taxon>Stenosarchaea group</taxon>
        <taxon>Halobacteria</taxon>
        <taxon>Halobacteriales</taxon>
        <taxon>Haloferacaceae</taxon>
        <taxon>Halogeometricum</taxon>
    </lineage>
</organism>